<organism evidence="1">
    <name type="scientific">marine metagenome</name>
    <dbReference type="NCBI Taxonomy" id="408172"/>
    <lineage>
        <taxon>unclassified sequences</taxon>
        <taxon>metagenomes</taxon>
        <taxon>ecological metagenomes</taxon>
    </lineage>
</organism>
<dbReference type="AlphaFoldDB" id="A0A382HRT2"/>
<protein>
    <submittedName>
        <fullName evidence="1">Uncharacterized protein</fullName>
    </submittedName>
</protein>
<proteinExistence type="predicted"/>
<gene>
    <name evidence="1" type="ORF">METZ01_LOCUS242045</name>
</gene>
<evidence type="ECO:0000313" key="1">
    <source>
        <dbReference type="EMBL" id="SVB89191.1"/>
    </source>
</evidence>
<name>A0A382HRT2_9ZZZZ</name>
<dbReference type="EMBL" id="UINC01062502">
    <property type="protein sequence ID" value="SVB89191.1"/>
    <property type="molecule type" value="Genomic_DNA"/>
</dbReference>
<reference evidence="1" key="1">
    <citation type="submission" date="2018-05" db="EMBL/GenBank/DDBJ databases">
        <authorList>
            <person name="Lanie J.A."/>
            <person name="Ng W.-L."/>
            <person name="Kazmierczak K.M."/>
            <person name="Andrzejewski T.M."/>
            <person name="Davidsen T.M."/>
            <person name="Wayne K.J."/>
            <person name="Tettelin H."/>
            <person name="Glass J.I."/>
            <person name="Rusch D."/>
            <person name="Podicherti R."/>
            <person name="Tsui H.-C.T."/>
            <person name="Winkler M.E."/>
        </authorList>
    </citation>
    <scope>NUCLEOTIDE SEQUENCE</scope>
</reference>
<sequence length="28" mass="3245">MAGSELANPNGEYHFEIIRFQLKIKPQI</sequence>
<accession>A0A382HRT2</accession>